<comment type="caution">
    <text evidence="2">The sequence shown here is derived from an EMBL/GenBank/DDBJ whole genome shotgun (WGS) entry which is preliminary data.</text>
</comment>
<evidence type="ECO:0000313" key="3">
    <source>
        <dbReference type="Proteomes" id="UP001209878"/>
    </source>
</evidence>
<feature type="region of interest" description="Disordered" evidence="1">
    <location>
        <begin position="223"/>
        <end position="249"/>
    </location>
</feature>
<sequence length="292" mass="32491">MNCAGCAPAGYTYPPAAPRRHHWIEFRANGSPEPPRVPSPPAPRSCGYYCPRESMLADCVKPVCPEKTFNSGQCYTPSDYAWMDVPNPYLQPNTGLYQAPRNTTYQRDYFGPDKGNADYLPALDEWMRKASTEEREAAVAIMKQRGGGYGGGHGGDNNQRCGLDRTAIRCPTRPLGATRSRLPGALRFPHQPTAGVVTGLPEWAAANPIVKLQQQRLLEAVQNPGEWNCGPPPRYQRTTGRKTGQKQETDTSNVFFAPMSQPYRGYFIIHPEWASEQRLMNDAIKTVQPPFC</sequence>
<keyword evidence="3" id="KW-1185">Reference proteome</keyword>
<accession>A0AAD9UEI8</accession>
<organism evidence="2 3">
    <name type="scientific">Ridgeia piscesae</name>
    <name type="common">Tubeworm</name>
    <dbReference type="NCBI Taxonomy" id="27915"/>
    <lineage>
        <taxon>Eukaryota</taxon>
        <taxon>Metazoa</taxon>
        <taxon>Spiralia</taxon>
        <taxon>Lophotrochozoa</taxon>
        <taxon>Annelida</taxon>
        <taxon>Polychaeta</taxon>
        <taxon>Sedentaria</taxon>
        <taxon>Canalipalpata</taxon>
        <taxon>Sabellida</taxon>
        <taxon>Siboglinidae</taxon>
        <taxon>Ridgeia</taxon>
    </lineage>
</organism>
<protein>
    <submittedName>
        <fullName evidence="2">Uncharacterized protein</fullName>
    </submittedName>
</protein>
<dbReference type="AlphaFoldDB" id="A0AAD9UEI8"/>
<proteinExistence type="predicted"/>
<reference evidence="2" key="1">
    <citation type="journal article" date="2023" name="Mol. Biol. Evol.">
        <title>Third-Generation Sequencing Reveals the Adaptive Role of the Epigenome in Three Deep-Sea Polychaetes.</title>
        <authorList>
            <person name="Perez M."/>
            <person name="Aroh O."/>
            <person name="Sun Y."/>
            <person name="Lan Y."/>
            <person name="Juniper S.K."/>
            <person name="Young C.R."/>
            <person name="Angers B."/>
            <person name="Qian P.Y."/>
        </authorList>
    </citation>
    <scope>NUCLEOTIDE SEQUENCE</scope>
    <source>
        <strain evidence="2">R07B-5</strain>
    </source>
</reference>
<dbReference type="Proteomes" id="UP001209878">
    <property type="component" value="Unassembled WGS sequence"/>
</dbReference>
<evidence type="ECO:0000313" key="2">
    <source>
        <dbReference type="EMBL" id="KAK2186512.1"/>
    </source>
</evidence>
<gene>
    <name evidence="2" type="ORF">NP493_197g01000</name>
</gene>
<evidence type="ECO:0000256" key="1">
    <source>
        <dbReference type="SAM" id="MobiDB-lite"/>
    </source>
</evidence>
<name>A0AAD9UEI8_RIDPI</name>
<dbReference type="EMBL" id="JAODUO010000197">
    <property type="protein sequence ID" value="KAK2186512.1"/>
    <property type="molecule type" value="Genomic_DNA"/>
</dbReference>